<sequence length="91" mass="10623">MTNFMQKLIPQEVNPQNIAYHPMEFVELIIWFRNIHTLVAHDNLQRMVSYFFSRDVRNALTGDAVAISQFSSIPEVFKSWVGKDLRVPVQT</sequence>
<dbReference type="STRING" id="45076.Lwor_1023"/>
<proteinExistence type="predicted"/>
<dbReference type="AlphaFoldDB" id="A0A0W1AGM4"/>
<dbReference type="PATRIC" id="fig|45076.6.peg.1114"/>
<protein>
    <submittedName>
        <fullName evidence="1">Uncharacterized protein</fullName>
    </submittedName>
</protein>
<evidence type="ECO:0000313" key="1">
    <source>
        <dbReference type="EMBL" id="KTD80352.1"/>
    </source>
</evidence>
<name>A0A0W1AGM4_9GAMM</name>
<evidence type="ECO:0000313" key="2">
    <source>
        <dbReference type="Proteomes" id="UP000054662"/>
    </source>
</evidence>
<accession>A0A0W1AGM4</accession>
<dbReference type="EMBL" id="LNZC01000010">
    <property type="protein sequence ID" value="KTD80352.1"/>
    <property type="molecule type" value="Genomic_DNA"/>
</dbReference>
<dbReference type="Proteomes" id="UP000054662">
    <property type="component" value="Unassembled WGS sequence"/>
</dbReference>
<reference evidence="1 2" key="1">
    <citation type="submission" date="2015-11" db="EMBL/GenBank/DDBJ databases">
        <title>Genomic analysis of 38 Legionella species identifies large and diverse effector repertoires.</title>
        <authorList>
            <person name="Burstein D."/>
            <person name="Amaro F."/>
            <person name="Zusman T."/>
            <person name="Lifshitz Z."/>
            <person name="Cohen O."/>
            <person name="Gilbert J.A."/>
            <person name="Pupko T."/>
            <person name="Shuman H.A."/>
            <person name="Segal G."/>
        </authorList>
    </citation>
    <scope>NUCLEOTIDE SEQUENCE [LARGE SCALE GENOMIC DNA]</scope>
    <source>
        <strain evidence="1 2">ATCC 49508</strain>
    </source>
</reference>
<keyword evidence="2" id="KW-1185">Reference proteome</keyword>
<comment type="caution">
    <text evidence="1">The sequence shown here is derived from an EMBL/GenBank/DDBJ whole genome shotgun (WGS) entry which is preliminary data.</text>
</comment>
<gene>
    <name evidence="1" type="ORF">Lwor_1023</name>
</gene>
<organism evidence="1 2">
    <name type="scientific">Legionella worsleiensis</name>
    <dbReference type="NCBI Taxonomy" id="45076"/>
    <lineage>
        <taxon>Bacteria</taxon>
        <taxon>Pseudomonadati</taxon>
        <taxon>Pseudomonadota</taxon>
        <taxon>Gammaproteobacteria</taxon>
        <taxon>Legionellales</taxon>
        <taxon>Legionellaceae</taxon>
        <taxon>Legionella</taxon>
    </lineage>
</organism>